<evidence type="ECO:0000256" key="8">
    <source>
        <dbReference type="ARBA" id="ARBA00022777"/>
    </source>
</evidence>
<keyword evidence="10 14" id="KW-0460">Magnesium</keyword>
<dbReference type="InterPro" id="IPR015806">
    <property type="entry name" value="Pyrv_Knase_insert_dom_sf"/>
</dbReference>
<dbReference type="PANTHER" id="PTHR11817">
    <property type="entry name" value="PYRUVATE KINASE"/>
    <property type="match status" value="1"/>
</dbReference>
<dbReference type="RefSeq" id="WP_268073301.1">
    <property type="nucleotide sequence ID" value="NZ_CP109965.1"/>
</dbReference>
<dbReference type="InterPro" id="IPR036918">
    <property type="entry name" value="Pyrv_Knase_C_sf"/>
</dbReference>
<proteinExistence type="inferred from homology"/>
<evidence type="ECO:0000256" key="9">
    <source>
        <dbReference type="ARBA" id="ARBA00022840"/>
    </source>
</evidence>
<dbReference type="Proteomes" id="UP001163726">
    <property type="component" value="Chromosome"/>
</dbReference>
<sequence length="478" mass="51244">MFRRTKIVSTLGPATDKDNNLEKIIKAGVNVVRMNFSHGDAEQHIERAEAVRQIAKDLNLNIGILGDLQGPKIRVSTFKDGPIFLNIGEQFILDAQMGKGEGNQNAVGLDYKALVNDVLPGDILLLDDGRVQLTVANVEGEKIITTVKIGGKLSDKKGINKLGGGLSAPALTAKDKEDIKLAAKIGVDYLAVSFPRSGADLQYARQLAQEAGLDAQIVAKVERAETVETDEAIDDIITNCDVVMVARGDLGVEIGDPALVSKQKKLISRSRQLNRAVITATQMMESMIENPMPTRAEVMDVANAVLDGTDAVMLSGETAAGQYPLETVTSMASVCLGAEKHPSILTSHHRLSKEFDSISETTALSAMYAANHTNGVKAIVCLTESGNTAKLMSRISSGIQIFSVSRHEKTLTTCALYRGVHPYFFDSSTSNPASLSNDLLGSLKDAGHLNKGDLIIMTHGDTMETIGSTNTMKLVRVN</sequence>
<evidence type="ECO:0000256" key="3">
    <source>
        <dbReference type="ARBA" id="ARBA00008663"/>
    </source>
</evidence>
<evidence type="ECO:0000256" key="10">
    <source>
        <dbReference type="ARBA" id="ARBA00022842"/>
    </source>
</evidence>
<evidence type="ECO:0000259" key="15">
    <source>
        <dbReference type="Pfam" id="PF00224"/>
    </source>
</evidence>
<dbReference type="InterPro" id="IPR015795">
    <property type="entry name" value="Pyrv_Knase_C"/>
</dbReference>
<dbReference type="Pfam" id="PF00224">
    <property type="entry name" value="PK"/>
    <property type="match status" value="1"/>
</dbReference>
<dbReference type="Gene3D" id="2.40.33.10">
    <property type="entry name" value="PK beta-barrel domain-like"/>
    <property type="match status" value="1"/>
</dbReference>
<keyword evidence="11 14" id="KW-0324">Glycolysis</keyword>
<keyword evidence="8 14" id="KW-0418">Kinase</keyword>
<dbReference type="EC" id="2.7.1.40" evidence="4 13"/>
<evidence type="ECO:0000256" key="13">
    <source>
        <dbReference type="NCBIfam" id="TIGR01064"/>
    </source>
</evidence>
<dbReference type="NCBIfam" id="NF004491">
    <property type="entry name" value="PRK05826.1"/>
    <property type="match status" value="1"/>
</dbReference>
<comment type="cofactor">
    <cofactor evidence="1">
        <name>K(+)</name>
        <dbReference type="ChEBI" id="CHEBI:29103"/>
    </cofactor>
</comment>
<organism evidence="17 18">
    <name type="scientific">Catenovulum adriaticum</name>
    <dbReference type="NCBI Taxonomy" id="2984846"/>
    <lineage>
        <taxon>Bacteria</taxon>
        <taxon>Pseudomonadati</taxon>
        <taxon>Pseudomonadota</taxon>
        <taxon>Gammaproteobacteria</taxon>
        <taxon>Alteromonadales</taxon>
        <taxon>Alteromonadaceae</taxon>
        <taxon>Catenovulum</taxon>
    </lineage>
</organism>
<keyword evidence="12 17" id="KW-0670">Pyruvate</keyword>
<dbReference type="EMBL" id="CP109965">
    <property type="protein sequence ID" value="WAJ69117.1"/>
    <property type="molecule type" value="Genomic_DNA"/>
</dbReference>
<evidence type="ECO:0000256" key="12">
    <source>
        <dbReference type="ARBA" id="ARBA00023317"/>
    </source>
</evidence>
<comment type="catalytic activity">
    <reaction evidence="14">
        <text>pyruvate + ATP = phosphoenolpyruvate + ADP + H(+)</text>
        <dbReference type="Rhea" id="RHEA:18157"/>
        <dbReference type="ChEBI" id="CHEBI:15361"/>
        <dbReference type="ChEBI" id="CHEBI:15378"/>
        <dbReference type="ChEBI" id="CHEBI:30616"/>
        <dbReference type="ChEBI" id="CHEBI:58702"/>
        <dbReference type="ChEBI" id="CHEBI:456216"/>
        <dbReference type="EC" id="2.7.1.40"/>
    </reaction>
</comment>
<reference evidence="17" key="1">
    <citation type="submission" date="2022-10" db="EMBL/GenBank/DDBJ databases">
        <title>Catenovulum adriacola sp. nov. isolated in the Harbour of Susak.</title>
        <authorList>
            <person name="Schoch T."/>
            <person name="Reich S.J."/>
            <person name="Stoeferle S."/>
            <person name="Flaiz M."/>
            <person name="Kazda M."/>
            <person name="Riedel C.U."/>
            <person name="Duerre P."/>
        </authorList>
    </citation>
    <scope>NUCLEOTIDE SEQUENCE</scope>
    <source>
        <strain evidence="17">TS8</strain>
    </source>
</reference>
<evidence type="ECO:0000256" key="11">
    <source>
        <dbReference type="ARBA" id="ARBA00023152"/>
    </source>
</evidence>
<dbReference type="InterPro" id="IPR040442">
    <property type="entry name" value="Pyrv_kinase-like_dom_sf"/>
</dbReference>
<evidence type="ECO:0000259" key="16">
    <source>
        <dbReference type="Pfam" id="PF02887"/>
    </source>
</evidence>
<dbReference type="InterPro" id="IPR011037">
    <property type="entry name" value="Pyrv_Knase-like_insert_dom_sf"/>
</dbReference>
<dbReference type="GO" id="GO:0016301">
    <property type="term" value="F:kinase activity"/>
    <property type="evidence" value="ECO:0007669"/>
    <property type="project" value="UniProtKB-KW"/>
</dbReference>
<evidence type="ECO:0000256" key="7">
    <source>
        <dbReference type="ARBA" id="ARBA00022741"/>
    </source>
</evidence>
<evidence type="ECO:0000313" key="18">
    <source>
        <dbReference type="Proteomes" id="UP001163726"/>
    </source>
</evidence>
<dbReference type="SUPFAM" id="SSF52935">
    <property type="entry name" value="PK C-terminal domain-like"/>
    <property type="match status" value="1"/>
</dbReference>
<dbReference type="SUPFAM" id="SSF51621">
    <property type="entry name" value="Phosphoenolpyruvate/pyruvate domain"/>
    <property type="match status" value="1"/>
</dbReference>
<dbReference type="Gene3D" id="3.40.1380.20">
    <property type="entry name" value="Pyruvate kinase, C-terminal domain"/>
    <property type="match status" value="1"/>
</dbReference>
<feature type="domain" description="Pyruvate kinase C-terminal" evidence="16">
    <location>
        <begin position="360"/>
        <end position="474"/>
    </location>
</feature>
<dbReference type="Pfam" id="PF02887">
    <property type="entry name" value="PK_C"/>
    <property type="match status" value="1"/>
</dbReference>
<dbReference type="InterPro" id="IPR015813">
    <property type="entry name" value="Pyrv/PenolPyrv_kinase-like_dom"/>
</dbReference>
<dbReference type="PROSITE" id="PS00110">
    <property type="entry name" value="PYRUVATE_KINASE"/>
    <property type="match status" value="1"/>
</dbReference>
<accession>A0ABY7AK37</accession>
<dbReference type="InterPro" id="IPR018209">
    <property type="entry name" value="Pyrv_Knase_AS"/>
</dbReference>
<evidence type="ECO:0000256" key="6">
    <source>
        <dbReference type="ARBA" id="ARBA00022723"/>
    </source>
</evidence>
<feature type="domain" description="Pyruvate kinase barrel" evidence="15">
    <location>
        <begin position="3"/>
        <end position="328"/>
    </location>
</feature>
<comment type="pathway">
    <text evidence="2 14">Carbohydrate degradation; glycolysis; pyruvate from D-glyceraldehyde 3-phosphate: step 5/5.</text>
</comment>
<comment type="similarity">
    <text evidence="3 14">Belongs to the pyruvate kinase family.</text>
</comment>
<evidence type="ECO:0000256" key="1">
    <source>
        <dbReference type="ARBA" id="ARBA00001958"/>
    </source>
</evidence>
<dbReference type="PRINTS" id="PR01050">
    <property type="entry name" value="PYRUVTKNASE"/>
</dbReference>
<name>A0ABY7AK37_9ALTE</name>
<evidence type="ECO:0000256" key="14">
    <source>
        <dbReference type="RuleBase" id="RU000504"/>
    </source>
</evidence>
<dbReference type="NCBIfam" id="TIGR01064">
    <property type="entry name" value="pyruv_kin"/>
    <property type="match status" value="1"/>
</dbReference>
<dbReference type="GO" id="GO:0004743">
    <property type="term" value="F:pyruvate kinase activity"/>
    <property type="evidence" value="ECO:0007669"/>
    <property type="project" value="UniProtKB-EC"/>
</dbReference>
<evidence type="ECO:0000256" key="4">
    <source>
        <dbReference type="ARBA" id="ARBA00012142"/>
    </source>
</evidence>
<keyword evidence="18" id="KW-1185">Reference proteome</keyword>
<protein>
    <recommendedName>
        <fullName evidence="4 13">Pyruvate kinase</fullName>
        <ecNumber evidence="4 13">2.7.1.40</ecNumber>
    </recommendedName>
</protein>
<dbReference type="InterPro" id="IPR001697">
    <property type="entry name" value="Pyr_Knase"/>
</dbReference>
<dbReference type="Gene3D" id="3.20.20.60">
    <property type="entry name" value="Phosphoenolpyruvate-binding domains"/>
    <property type="match status" value="1"/>
</dbReference>
<dbReference type="InterPro" id="IPR015793">
    <property type="entry name" value="Pyrv_Knase_brl"/>
</dbReference>
<keyword evidence="7" id="KW-0547">Nucleotide-binding</keyword>
<gene>
    <name evidence="17" type="primary">pyk</name>
    <name evidence="17" type="ORF">OLW01_07890</name>
</gene>
<keyword evidence="9" id="KW-0067">ATP-binding</keyword>
<keyword evidence="5 14" id="KW-0808">Transferase</keyword>
<evidence type="ECO:0000256" key="5">
    <source>
        <dbReference type="ARBA" id="ARBA00022679"/>
    </source>
</evidence>
<evidence type="ECO:0000313" key="17">
    <source>
        <dbReference type="EMBL" id="WAJ69117.1"/>
    </source>
</evidence>
<keyword evidence="6" id="KW-0479">Metal-binding</keyword>
<dbReference type="SUPFAM" id="SSF50800">
    <property type="entry name" value="PK beta-barrel domain-like"/>
    <property type="match status" value="1"/>
</dbReference>
<evidence type="ECO:0000256" key="2">
    <source>
        <dbReference type="ARBA" id="ARBA00004997"/>
    </source>
</evidence>